<keyword evidence="2" id="KW-1185">Reference proteome</keyword>
<dbReference type="Proteomes" id="UP000640725">
    <property type="component" value="Unassembled WGS sequence"/>
</dbReference>
<proteinExistence type="predicted"/>
<name>A0ABR9UFN6_9CYAN</name>
<accession>A0ABR9UFN6</accession>
<sequence>MTIVEFKNHPVWQDLTEVLENLNANALVREHLELCDYKISGYWDEQDEFYEEIILPHSLSPELVSSAIGFTGQKRWLQLKFCLKVNPSFAEDSSNHNQPKNLGELTIIYDENLQFIDENWQINIDSTVMR</sequence>
<dbReference type="RefSeq" id="WP_193870432.1">
    <property type="nucleotide sequence ID" value="NZ_JADEWU010000043.1"/>
</dbReference>
<protein>
    <submittedName>
        <fullName evidence="1">Uncharacterized protein</fullName>
    </submittedName>
</protein>
<comment type="caution">
    <text evidence="1">The sequence shown here is derived from an EMBL/GenBank/DDBJ whole genome shotgun (WGS) entry which is preliminary data.</text>
</comment>
<reference evidence="1 2" key="1">
    <citation type="submission" date="2020-10" db="EMBL/GenBank/DDBJ databases">
        <authorList>
            <person name="Castelo-Branco R."/>
            <person name="Eusebio N."/>
            <person name="Adriana R."/>
            <person name="Vieira A."/>
            <person name="Brugerolle De Fraissinette N."/>
            <person name="Rezende De Castro R."/>
            <person name="Schneider M.P."/>
            <person name="Vasconcelos V."/>
            <person name="Leao P.N."/>
        </authorList>
    </citation>
    <scope>NUCLEOTIDE SEQUENCE [LARGE SCALE GENOMIC DNA]</scope>
    <source>
        <strain evidence="1 2">LEGE 06226</strain>
    </source>
</reference>
<dbReference type="EMBL" id="JADEWU010000043">
    <property type="protein sequence ID" value="MBE9144941.1"/>
    <property type="molecule type" value="Genomic_DNA"/>
</dbReference>
<gene>
    <name evidence="1" type="ORF">IQ236_17195</name>
</gene>
<evidence type="ECO:0000313" key="1">
    <source>
        <dbReference type="EMBL" id="MBE9144941.1"/>
    </source>
</evidence>
<evidence type="ECO:0000313" key="2">
    <source>
        <dbReference type="Proteomes" id="UP000640725"/>
    </source>
</evidence>
<organism evidence="1 2">
    <name type="scientific">Planktothrix mougeotii LEGE 06226</name>
    <dbReference type="NCBI Taxonomy" id="1828728"/>
    <lineage>
        <taxon>Bacteria</taxon>
        <taxon>Bacillati</taxon>
        <taxon>Cyanobacteriota</taxon>
        <taxon>Cyanophyceae</taxon>
        <taxon>Oscillatoriophycideae</taxon>
        <taxon>Oscillatoriales</taxon>
        <taxon>Microcoleaceae</taxon>
        <taxon>Planktothrix</taxon>
    </lineage>
</organism>